<dbReference type="SUPFAM" id="SSF48695">
    <property type="entry name" value="Multiheme cytochromes"/>
    <property type="match status" value="1"/>
</dbReference>
<comment type="caution">
    <text evidence="2">The sequence shown here is derived from an EMBL/GenBank/DDBJ whole genome shotgun (WGS) entry which is preliminary data.</text>
</comment>
<proteinExistence type="predicted"/>
<dbReference type="Proteomes" id="UP000556026">
    <property type="component" value="Unassembled WGS sequence"/>
</dbReference>
<evidence type="ECO:0000256" key="1">
    <source>
        <dbReference type="SAM" id="SignalP"/>
    </source>
</evidence>
<feature type="signal peptide" evidence="1">
    <location>
        <begin position="1"/>
        <end position="28"/>
    </location>
</feature>
<dbReference type="InterPro" id="IPR036280">
    <property type="entry name" value="Multihaem_cyt_sf"/>
</dbReference>
<keyword evidence="3" id="KW-1185">Reference proteome</keyword>
<gene>
    <name evidence="2" type="ORF">GMST_19120</name>
</gene>
<dbReference type="Gene3D" id="1.10.1130.10">
    <property type="entry name" value="Flavocytochrome C3, Chain A"/>
    <property type="match status" value="1"/>
</dbReference>
<keyword evidence="1" id="KW-0732">Signal</keyword>
<name>A0A6V8MHZ5_9BACT</name>
<dbReference type="AlphaFoldDB" id="A0A6V8MHZ5"/>
<reference evidence="3" key="1">
    <citation type="submission" date="2020-06" db="EMBL/GenBank/DDBJ databases">
        <title>Draft genomic sequence of Geomonas sp. Red330.</title>
        <authorList>
            <person name="Itoh H."/>
            <person name="Zhenxing X."/>
            <person name="Ushijima N."/>
            <person name="Masuda Y."/>
            <person name="Shiratori Y."/>
            <person name="Senoo K."/>
        </authorList>
    </citation>
    <scope>NUCLEOTIDE SEQUENCE [LARGE SCALE GENOMIC DNA]</scope>
    <source>
        <strain evidence="3">Red330</strain>
    </source>
</reference>
<protein>
    <submittedName>
        <fullName evidence="2">Uncharacterized protein</fullName>
    </submittedName>
</protein>
<accession>A0A6V8MHZ5</accession>
<dbReference type="RefSeq" id="WP_183354402.1">
    <property type="nucleotide sequence ID" value="NZ_BLXX01000004.1"/>
</dbReference>
<dbReference type="EMBL" id="BLXX01000004">
    <property type="protein sequence ID" value="GFO59587.1"/>
    <property type="molecule type" value="Genomic_DNA"/>
</dbReference>
<sequence length="412" mass="44859">MRRAFQAGVTTGIVSLLAGAVLAVTAFAQPMAFPEGTATPPENCGGCHKAIYREFAFGFGSDMHYNPTSIPQQEGAAIPMPAGVSATATAHAFAGTEQYPIHAREAEEEGRSCNVCHYPEPFAVPDLNVAEMTKPKGRPKAKEAVGITCASCHLTPEGKIRAAHTVSAPHETVADPAIQTSAMCAYCHSMGKRVVGKQTQTFLEWREDFFKPGLGKQQCQDCHMPRTMRKVAEDFDGPERPVARHLWTGGRSQQRLASALSMAISQPDAGKPALAFHVINVGAGHSVPTGSNRRAIYLSVEVTDQKGNKVTNREWMFAPSYGNRPDDKKFLEEDKKRPDAVAASQADAQGPHEAIIRAGEERILPWAPELKAGEYTVKARLVYDLNRYNNRSFREDQTEINSTTLAIKVNKG</sequence>
<evidence type="ECO:0000313" key="3">
    <source>
        <dbReference type="Proteomes" id="UP000556026"/>
    </source>
</evidence>
<evidence type="ECO:0000313" key="2">
    <source>
        <dbReference type="EMBL" id="GFO59587.1"/>
    </source>
</evidence>
<feature type="chain" id="PRO_5027571826" evidence="1">
    <location>
        <begin position="29"/>
        <end position="412"/>
    </location>
</feature>
<organism evidence="2 3">
    <name type="scientific">Geomonas silvestris</name>
    <dbReference type="NCBI Taxonomy" id="2740184"/>
    <lineage>
        <taxon>Bacteria</taxon>
        <taxon>Pseudomonadati</taxon>
        <taxon>Thermodesulfobacteriota</taxon>
        <taxon>Desulfuromonadia</taxon>
        <taxon>Geobacterales</taxon>
        <taxon>Geobacteraceae</taxon>
        <taxon>Geomonas</taxon>
    </lineage>
</organism>